<organism evidence="1 2">
    <name type="scientific">Ensete ventricosum</name>
    <name type="common">Abyssinian banana</name>
    <name type="synonym">Musa ensete</name>
    <dbReference type="NCBI Taxonomy" id="4639"/>
    <lineage>
        <taxon>Eukaryota</taxon>
        <taxon>Viridiplantae</taxon>
        <taxon>Streptophyta</taxon>
        <taxon>Embryophyta</taxon>
        <taxon>Tracheophyta</taxon>
        <taxon>Spermatophyta</taxon>
        <taxon>Magnoliopsida</taxon>
        <taxon>Liliopsida</taxon>
        <taxon>Zingiberales</taxon>
        <taxon>Musaceae</taxon>
        <taxon>Ensete</taxon>
    </lineage>
</organism>
<reference evidence="1 2" key="1">
    <citation type="submission" date="2022-12" db="EMBL/GenBank/DDBJ databases">
        <title>Chromosome-scale assembly of the Ensete ventricosum genome.</title>
        <authorList>
            <person name="Dussert Y."/>
            <person name="Stocks J."/>
            <person name="Wendawek A."/>
            <person name="Woldeyes F."/>
            <person name="Nichols R.A."/>
            <person name="Borrell J.S."/>
        </authorList>
    </citation>
    <scope>NUCLEOTIDE SEQUENCE [LARGE SCALE GENOMIC DNA]</scope>
    <source>
        <strain evidence="2">cv. Maze</strain>
        <tissue evidence="1">Seeds</tissue>
    </source>
</reference>
<name>A0AAV8RQ17_ENSVE</name>
<dbReference type="AlphaFoldDB" id="A0AAV8RQ17"/>
<comment type="caution">
    <text evidence="1">The sequence shown here is derived from an EMBL/GenBank/DDBJ whole genome shotgun (WGS) entry which is preliminary data.</text>
</comment>
<keyword evidence="2" id="KW-1185">Reference proteome</keyword>
<gene>
    <name evidence="1" type="ORF">OPV22_004751</name>
</gene>
<proteinExistence type="predicted"/>
<sequence length="80" mass="8957">MTSLLARVVPRRINLHQTQNSVLESREFSSGILTHPQSMEVPMGASPEGQLNMGFTFILLTEVNNRMMDYKLGFGMTIGE</sequence>
<dbReference type="EMBL" id="JAQQAF010000002">
    <property type="protein sequence ID" value="KAJ8503865.1"/>
    <property type="molecule type" value="Genomic_DNA"/>
</dbReference>
<evidence type="ECO:0000313" key="1">
    <source>
        <dbReference type="EMBL" id="KAJ8503865.1"/>
    </source>
</evidence>
<accession>A0AAV8RQ17</accession>
<dbReference type="Proteomes" id="UP001222027">
    <property type="component" value="Unassembled WGS sequence"/>
</dbReference>
<evidence type="ECO:0000313" key="2">
    <source>
        <dbReference type="Proteomes" id="UP001222027"/>
    </source>
</evidence>
<protein>
    <submittedName>
        <fullName evidence="1">Uncharacterized protein</fullName>
    </submittedName>
</protein>